<protein>
    <submittedName>
        <fullName evidence="1">Uncharacterized protein</fullName>
    </submittedName>
</protein>
<proteinExistence type="predicted"/>
<keyword evidence="2" id="KW-1185">Reference proteome</keyword>
<gene>
    <name evidence="1" type="ORF">Tco_0627260</name>
</gene>
<evidence type="ECO:0000313" key="2">
    <source>
        <dbReference type="Proteomes" id="UP001151760"/>
    </source>
</evidence>
<dbReference type="EMBL" id="BQNB010008758">
    <property type="protein sequence ID" value="GJS53898.1"/>
    <property type="molecule type" value="Genomic_DNA"/>
</dbReference>
<name>A0ABQ4WM33_9ASTR</name>
<evidence type="ECO:0000313" key="1">
    <source>
        <dbReference type="EMBL" id="GJS53898.1"/>
    </source>
</evidence>
<reference evidence="1" key="1">
    <citation type="journal article" date="2022" name="Int. J. Mol. Sci.">
        <title>Draft Genome of Tanacetum Coccineum: Genomic Comparison of Closely Related Tanacetum-Family Plants.</title>
        <authorList>
            <person name="Yamashiro T."/>
            <person name="Shiraishi A."/>
            <person name="Nakayama K."/>
            <person name="Satake H."/>
        </authorList>
    </citation>
    <scope>NUCLEOTIDE SEQUENCE</scope>
</reference>
<organism evidence="1 2">
    <name type="scientific">Tanacetum coccineum</name>
    <dbReference type="NCBI Taxonomy" id="301880"/>
    <lineage>
        <taxon>Eukaryota</taxon>
        <taxon>Viridiplantae</taxon>
        <taxon>Streptophyta</taxon>
        <taxon>Embryophyta</taxon>
        <taxon>Tracheophyta</taxon>
        <taxon>Spermatophyta</taxon>
        <taxon>Magnoliopsida</taxon>
        <taxon>eudicotyledons</taxon>
        <taxon>Gunneridae</taxon>
        <taxon>Pentapetalae</taxon>
        <taxon>asterids</taxon>
        <taxon>campanulids</taxon>
        <taxon>Asterales</taxon>
        <taxon>Asteraceae</taxon>
        <taxon>Asteroideae</taxon>
        <taxon>Anthemideae</taxon>
        <taxon>Anthemidinae</taxon>
        <taxon>Tanacetum</taxon>
    </lineage>
</organism>
<dbReference type="Proteomes" id="UP001151760">
    <property type="component" value="Unassembled WGS sequence"/>
</dbReference>
<comment type="caution">
    <text evidence="1">The sequence shown here is derived from an EMBL/GenBank/DDBJ whole genome shotgun (WGS) entry which is preliminary data.</text>
</comment>
<sequence>MWIRIQDTRLAIRLDKFGNQRAKPKRLETSTYHKGKDVATCKQAEKGCSTSSRAILDWLADTDGGN</sequence>
<reference evidence="1" key="2">
    <citation type="submission" date="2022-01" db="EMBL/GenBank/DDBJ databases">
        <authorList>
            <person name="Yamashiro T."/>
            <person name="Shiraishi A."/>
            <person name="Satake H."/>
            <person name="Nakayama K."/>
        </authorList>
    </citation>
    <scope>NUCLEOTIDE SEQUENCE</scope>
</reference>
<accession>A0ABQ4WM33</accession>